<dbReference type="Gene3D" id="1.20.1440.60">
    <property type="entry name" value="23S rRNA-intervening sequence"/>
    <property type="match status" value="1"/>
</dbReference>
<dbReference type="SUPFAM" id="SSF158446">
    <property type="entry name" value="IVS-encoded protein-like"/>
    <property type="match status" value="1"/>
</dbReference>
<dbReference type="NCBIfam" id="NF033474">
    <property type="entry name" value="DivGenRetAVD"/>
    <property type="match status" value="1"/>
</dbReference>
<proteinExistence type="predicted"/>
<gene>
    <name evidence="2" type="primary">avd</name>
    <name evidence="2" type="ORF">ACFFHQ_06440</name>
</gene>
<evidence type="ECO:0000313" key="3">
    <source>
        <dbReference type="Proteomes" id="UP001589785"/>
    </source>
</evidence>
<dbReference type="Pfam" id="PF22296">
    <property type="entry name" value="bAvd"/>
    <property type="match status" value="1"/>
</dbReference>
<dbReference type="InterPro" id="IPR036583">
    <property type="entry name" value="23S_rRNA_IVS_sf"/>
</dbReference>
<feature type="domain" description="bAvd-like" evidence="1">
    <location>
        <begin position="10"/>
        <end position="111"/>
    </location>
</feature>
<organism evidence="2 3">
    <name type="scientific">Geobacillus jurassicus</name>
    <dbReference type="NCBI Taxonomy" id="235932"/>
    <lineage>
        <taxon>Bacteria</taxon>
        <taxon>Bacillati</taxon>
        <taxon>Bacillota</taxon>
        <taxon>Bacilli</taxon>
        <taxon>Bacillales</taxon>
        <taxon>Anoxybacillaceae</taxon>
        <taxon>Geobacillus</taxon>
    </lineage>
</organism>
<accession>A0ABV6GSC2</accession>
<protein>
    <submittedName>
        <fullName evidence="2">Diversity-generating retroelement protein Avd</fullName>
    </submittedName>
</protein>
<reference evidence="2 3" key="1">
    <citation type="submission" date="2024-09" db="EMBL/GenBank/DDBJ databases">
        <authorList>
            <person name="Sun Q."/>
            <person name="Mori K."/>
        </authorList>
    </citation>
    <scope>NUCLEOTIDE SEQUENCE [LARGE SCALE GENOMIC DNA]</scope>
    <source>
        <strain evidence="2 3">CCM 7224</strain>
    </source>
</reference>
<evidence type="ECO:0000259" key="1">
    <source>
        <dbReference type="Pfam" id="PF22296"/>
    </source>
</evidence>
<evidence type="ECO:0000313" key="2">
    <source>
        <dbReference type="EMBL" id="MFC0297101.1"/>
    </source>
</evidence>
<comment type="caution">
    <text evidence="2">The sequence shown here is derived from an EMBL/GenBank/DDBJ whole genome shotgun (WGS) entry which is preliminary data.</text>
</comment>
<dbReference type="InterPro" id="IPR055360">
    <property type="entry name" value="bAvd"/>
</dbReference>
<dbReference type="EMBL" id="JBHLVN010000029">
    <property type="protein sequence ID" value="MFC0297101.1"/>
    <property type="molecule type" value="Genomic_DNA"/>
</dbReference>
<dbReference type="Proteomes" id="UP001589785">
    <property type="component" value="Unassembled WGS sequence"/>
</dbReference>
<name>A0ABV6GSC2_9BACL</name>
<dbReference type="RefSeq" id="WP_066231577.1">
    <property type="nucleotide sequence ID" value="NZ_JBHLVN010000029.1"/>
</dbReference>
<keyword evidence="3" id="KW-1185">Reference proteome</keyword>
<dbReference type="CDD" id="cd16376">
    <property type="entry name" value="Avd_like"/>
    <property type="match status" value="1"/>
</dbReference>
<sequence>MANKEDLKVLQKCYDMIMYGYIALRQYPKSEKHTLAAETKRSMYELLRLIIRANKRYYKKTTLQDIDIELDNLRYLVRLGNGLGFLPFKKYENWSRLLDELGRMIGGWMKSTKQ</sequence>